<protein>
    <submittedName>
        <fullName evidence="1">Uncharacterized protein</fullName>
    </submittedName>
</protein>
<dbReference type="EMBL" id="ML737150">
    <property type="protein sequence ID" value="KAE8340158.1"/>
    <property type="molecule type" value="Genomic_DNA"/>
</dbReference>
<sequence length="111" mass="12589">MRIRSYGRSTKNFLLAAAGNRPFGIGGTPSSMVSLCVVPNTGPASQKKFLERNYYDFCSSILLKFVFKFCSFFSSCLYEKNFHLHTRLSPLRRGNNRSYLSKLVGSETVRD</sequence>
<dbReference type="Proteomes" id="UP000325558">
    <property type="component" value="Unassembled WGS sequence"/>
</dbReference>
<gene>
    <name evidence="1" type="ORF">BDV24DRAFT_134357</name>
</gene>
<name>A0A5N6Y4N6_9EURO</name>
<proteinExistence type="predicted"/>
<evidence type="ECO:0000313" key="1">
    <source>
        <dbReference type="EMBL" id="KAE8340158.1"/>
    </source>
</evidence>
<accession>A0A5N6Y4N6</accession>
<organism evidence="1">
    <name type="scientific">Aspergillus arachidicola</name>
    <dbReference type="NCBI Taxonomy" id="656916"/>
    <lineage>
        <taxon>Eukaryota</taxon>
        <taxon>Fungi</taxon>
        <taxon>Dikarya</taxon>
        <taxon>Ascomycota</taxon>
        <taxon>Pezizomycotina</taxon>
        <taxon>Eurotiomycetes</taxon>
        <taxon>Eurotiomycetidae</taxon>
        <taxon>Eurotiales</taxon>
        <taxon>Aspergillaceae</taxon>
        <taxon>Aspergillus</taxon>
        <taxon>Aspergillus subgen. Circumdati</taxon>
    </lineage>
</organism>
<dbReference type="AlphaFoldDB" id="A0A5N6Y4N6"/>
<reference evidence="1" key="1">
    <citation type="submission" date="2019-04" db="EMBL/GenBank/DDBJ databases">
        <title>Friends and foes A comparative genomics study of 23 Aspergillus species from section Flavi.</title>
        <authorList>
            <consortium name="DOE Joint Genome Institute"/>
            <person name="Kjaerbolling I."/>
            <person name="Vesth T."/>
            <person name="Frisvad J.C."/>
            <person name="Nybo J.L."/>
            <person name="Theobald S."/>
            <person name="Kildgaard S."/>
            <person name="Isbrandt T."/>
            <person name="Kuo A."/>
            <person name="Sato A."/>
            <person name="Lyhne E.K."/>
            <person name="Kogle M.E."/>
            <person name="Wiebenga A."/>
            <person name="Kun R.S."/>
            <person name="Lubbers R.J."/>
            <person name="Makela M.R."/>
            <person name="Barry K."/>
            <person name="Chovatia M."/>
            <person name="Clum A."/>
            <person name="Daum C."/>
            <person name="Haridas S."/>
            <person name="He G."/>
            <person name="LaButti K."/>
            <person name="Lipzen A."/>
            <person name="Mondo S."/>
            <person name="Riley R."/>
            <person name="Salamov A."/>
            <person name="Simmons B.A."/>
            <person name="Magnuson J.K."/>
            <person name="Henrissat B."/>
            <person name="Mortensen U.H."/>
            <person name="Larsen T.O."/>
            <person name="Devries R.P."/>
            <person name="Grigoriev I.V."/>
            <person name="Machida M."/>
            <person name="Baker S.E."/>
            <person name="Andersen M.R."/>
        </authorList>
    </citation>
    <scope>NUCLEOTIDE SEQUENCE</scope>
    <source>
        <strain evidence="1">CBS 117612</strain>
    </source>
</reference>